<dbReference type="Proteomes" id="UP000014480">
    <property type="component" value="Unassembled WGS sequence"/>
</dbReference>
<proteinExistence type="predicted"/>
<organism evidence="1 2">
    <name type="scientific">Colletotrichum orbiculare (strain 104-T / ATCC 96160 / CBS 514.97 / LARS 414 / MAFF 240422)</name>
    <name type="common">Cucumber anthracnose fungus</name>
    <name type="synonym">Colletotrichum lagenarium</name>
    <dbReference type="NCBI Taxonomy" id="1213857"/>
    <lineage>
        <taxon>Eukaryota</taxon>
        <taxon>Fungi</taxon>
        <taxon>Dikarya</taxon>
        <taxon>Ascomycota</taxon>
        <taxon>Pezizomycotina</taxon>
        <taxon>Sordariomycetes</taxon>
        <taxon>Hypocreomycetidae</taxon>
        <taxon>Glomerellales</taxon>
        <taxon>Glomerellaceae</taxon>
        <taxon>Colletotrichum</taxon>
        <taxon>Colletotrichum orbiculare species complex</taxon>
    </lineage>
</organism>
<evidence type="ECO:0000313" key="2">
    <source>
        <dbReference type="Proteomes" id="UP000014480"/>
    </source>
</evidence>
<accession>A0A484FHZ5</accession>
<dbReference type="AlphaFoldDB" id="A0A484FHZ5"/>
<gene>
    <name evidence="1" type="ORF">Cob_v009768</name>
</gene>
<dbReference type="EMBL" id="AMCV02000031">
    <property type="protein sequence ID" value="TDZ17214.1"/>
    <property type="molecule type" value="Genomic_DNA"/>
</dbReference>
<comment type="caution">
    <text evidence="1">The sequence shown here is derived from an EMBL/GenBank/DDBJ whole genome shotgun (WGS) entry which is preliminary data.</text>
</comment>
<reference evidence="2" key="2">
    <citation type="journal article" date="2019" name="Mol. Plant Microbe Interact.">
        <title>Genome sequence resources for four phytopathogenic fungi from the Colletotrichum orbiculare species complex.</title>
        <authorList>
            <person name="Gan P."/>
            <person name="Tsushima A."/>
            <person name="Narusaka M."/>
            <person name="Narusaka Y."/>
            <person name="Takano Y."/>
            <person name="Kubo Y."/>
            <person name="Shirasu K."/>
        </authorList>
    </citation>
    <scope>GENOME REANNOTATION</scope>
    <source>
        <strain evidence="2">104-T / ATCC 96160 / CBS 514.97 / LARS 414 / MAFF 240422</strain>
    </source>
</reference>
<name>A0A484FHZ5_COLOR</name>
<keyword evidence="2" id="KW-1185">Reference proteome</keyword>
<sequence length="128" mass="14404">MCACLPRRTTDCVTATRAAKLPRLGPNVATLPTNRTSNTTHRPVFRSPARIFIITQEAGTSPILSRSSNLKDLKTTMLEFVFEAAANFVPKQQQWLSFSPSRTHHRKRNSRFPGRLIGHPYVVMSQLV</sequence>
<evidence type="ECO:0000313" key="1">
    <source>
        <dbReference type="EMBL" id="TDZ17214.1"/>
    </source>
</evidence>
<protein>
    <submittedName>
        <fullName evidence="1">Uncharacterized protein</fullName>
    </submittedName>
</protein>
<reference evidence="2" key="1">
    <citation type="journal article" date="2013" name="New Phytol.">
        <title>Comparative genomic and transcriptomic analyses reveal the hemibiotrophic stage shift of Colletotrichum fungi.</title>
        <authorList>
            <person name="Gan P."/>
            <person name="Ikeda K."/>
            <person name="Irieda H."/>
            <person name="Narusaka M."/>
            <person name="O'Connell R.J."/>
            <person name="Narusaka Y."/>
            <person name="Takano Y."/>
            <person name="Kubo Y."/>
            <person name="Shirasu K."/>
        </authorList>
    </citation>
    <scope>NUCLEOTIDE SEQUENCE [LARGE SCALE GENOMIC DNA]</scope>
    <source>
        <strain evidence="2">104-T / ATCC 96160 / CBS 514.97 / LARS 414 / MAFF 240422</strain>
    </source>
</reference>